<dbReference type="EMBL" id="JAEMHM010000025">
    <property type="protein sequence ID" value="MBJ6727567.1"/>
    <property type="molecule type" value="Genomic_DNA"/>
</dbReference>
<reference evidence="3" key="1">
    <citation type="submission" date="2020-12" db="EMBL/GenBank/DDBJ databases">
        <title>Geomonas sp. Red875, isolated from river sediment.</title>
        <authorList>
            <person name="Xu Z."/>
            <person name="Zhang Z."/>
            <person name="Masuda Y."/>
            <person name="Itoh H."/>
            <person name="Senoo K."/>
        </authorList>
    </citation>
    <scope>NUCLEOTIDE SEQUENCE</scope>
    <source>
        <strain evidence="3">Red875</strain>
    </source>
</reference>
<dbReference type="RefSeq" id="WP_199386703.1">
    <property type="nucleotide sequence ID" value="NZ_JAEMHM010000025.1"/>
</dbReference>
<protein>
    <submittedName>
        <fullName evidence="3">Glycosyltransferase</fullName>
    </submittedName>
</protein>
<accession>A0A8J7S8H9</accession>
<comment type="caution">
    <text evidence="3">The sequence shown here is derived from an EMBL/GenBank/DDBJ whole genome shotgun (WGS) entry which is preliminary data.</text>
</comment>
<dbReference type="SUPFAM" id="SSF53756">
    <property type="entry name" value="UDP-Glycosyltransferase/glycogen phosphorylase"/>
    <property type="match status" value="1"/>
</dbReference>
<dbReference type="Pfam" id="PF13524">
    <property type="entry name" value="Glyco_trans_1_2"/>
    <property type="match status" value="1"/>
</dbReference>
<keyword evidence="4" id="KW-1185">Reference proteome</keyword>
<feature type="domain" description="Spore protein YkvP/CgeB glycosyl transferase-like" evidence="2">
    <location>
        <begin position="188"/>
        <end position="319"/>
    </location>
</feature>
<proteinExistence type="predicted"/>
<evidence type="ECO:0000313" key="3">
    <source>
        <dbReference type="EMBL" id="MBJ6727567.1"/>
    </source>
</evidence>
<dbReference type="InterPro" id="IPR055259">
    <property type="entry name" value="YkvP/CgeB_Glyco_trans-like"/>
</dbReference>
<evidence type="ECO:0000259" key="2">
    <source>
        <dbReference type="Pfam" id="PF13524"/>
    </source>
</evidence>
<evidence type="ECO:0000256" key="1">
    <source>
        <dbReference type="SAM" id="Coils"/>
    </source>
</evidence>
<dbReference type="AlphaFoldDB" id="A0A8J7S8H9"/>
<dbReference type="Proteomes" id="UP000636888">
    <property type="component" value="Unassembled WGS sequence"/>
</dbReference>
<feature type="coiled-coil region" evidence="1">
    <location>
        <begin position="294"/>
        <end position="321"/>
    </location>
</feature>
<keyword evidence="1" id="KW-0175">Coiled coil</keyword>
<sequence>MLEQAETKAKRSHTGPGGLVWITWENQVRNESMSRVLNARLFVITDHGNRLARYLRCGWRTVAVLKQEQPAVVFAQNPSIVLILLLLVLRPLFGFTLVSDAHYVGVRSVRSRAYQRLLDTCNQMVDLVVVTNAEHKQHVEAIGGKAVICEDPLPEIEAYRVRREPDSVPRVLFICSFDTDEPLAVAFAAARRLFPDGFRMLVTGNYRKGGIDPRDFPELTFLGYLPKADYYAELFYCAVVLDLTNYEGCLVCGAYEAMAAGKPLVTSDTAALRAFFTQGTIFTRHDEREIAEAIKTAYRRRDELEKAIAVWKAEIQQHQQARKLSILRKLGVDEAEEVFAPSRQ</sequence>
<organism evidence="3 4">
    <name type="scientific">Geomesophilobacter sediminis</name>
    <dbReference type="NCBI Taxonomy" id="2798584"/>
    <lineage>
        <taxon>Bacteria</taxon>
        <taxon>Pseudomonadati</taxon>
        <taxon>Thermodesulfobacteriota</taxon>
        <taxon>Desulfuromonadia</taxon>
        <taxon>Geobacterales</taxon>
        <taxon>Geobacteraceae</taxon>
        <taxon>Geomesophilobacter</taxon>
    </lineage>
</organism>
<evidence type="ECO:0000313" key="4">
    <source>
        <dbReference type="Proteomes" id="UP000636888"/>
    </source>
</evidence>
<gene>
    <name evidence="3" type="ORF">JFN93_22865</name>
</gene>
<name>A0A8J7S8H9_9BACT</name>
<dbReference type="Gene3D" id="3.40.50.2000">
    <property type="entry name" value="Glycogen Phosphorylase B"/>
    <property type="match status" value="2"/>
</dbReference>